<evidence type="ECO:0000256" key="1">
    <source>
        <dbReference type="ARBA" id="ARBA00010396"/>
    </source>
</evidence>
<dbReference type="SUPFAM" id="SSF81799">
    <property type="entry name" value="Putative methyltransferase TM0872, insert domain"/>
    <property type="match status" value="1"/>
</dbReference>
<comment type="function">
    <text evidence="7">Specifically methylates the N4 position of cytidine in position 1402 (C1402) of 16S rRNA.</text>
</comment>
<dbReference type="NCBIfam" id="TIGR00006">
    <property type="entry name" value="16S rRNA (cytosine(1402)-N(4))-methyltransferase RsmH"/>
    <property type="match status" value="1"/>
</dbReference>
<dbReference type="GO" id="GO:0070475">
    <property type="term" value="P:rRNA base methylation"/>
    <property type="evidence" value="ECO:0007669"/>
    <property type="project" value="UniProtKB-UniRule"/>
</dbReference>
<feature type="binding site" evidence="7">
    <location>
        <position position="71"/>
    </location>
    <ligand>
        <name>S-adenosyl-L-methionine</name>
        <dbReference type="ChEBI" id="CHEBI:59789"/>
    </ligand>
</feature>
<evidence type="ECO:0000256" key="5">
    <source>
        <dbReference type="ARBA" id="ARBA00022679"/>
    </source>
</evidence>
<keyword evidence="9" id="KW-1185">Reference proteome</keyword>
<dbReference type="SUPFAM" id="SSF53335">
    <property type="entry name" value="S-adenosyl-L-methionine-dependent methyltransferases"/>
    <property type="match status" value="1"/>
</dbReference>
<dbReference type="InterPro" id="IPR023397">
    <property type="entry name" value="SAM-dep_MeTrfase_MraW_recog"/>
</dbReference>
<feature type="binding site" evidence="7">
    <location>
        <position position="99"/>
    </location>
    <ligand>
        <name>S-adenosyl-L-methionine</name>
        <dbReference type="ChEBI" id="CHEBI:59789"/>
    </ligand>
</feature>
<keyword evidence="3 7" id="KW-0698">rRNA processing</keyword>
<dbReference type="InterPro" id="IPR029063">
    <property type="entry name" value="SAM-dependent_MTases_sf"/>
</dbReference>
<dbReference type="Pfam" id="PF01795">
    <property type="entry name" value="Methyltransf_5"/>
    <property type="match status" value="1"/>
</dbReference>
<dbReference type="EC" id="2.1.1.199" evidence="7"/>
<feature type="binding site" evidence="7">
    <location>
        <position position="92"/>
    </location>
    <ligand>
        <name>S-adenosyl-L-methionine</name>
        <dbReference type="ChEBI" id="CHEBI:59789"/>
    </ligand>
</feature>
<comment type="catalytic activity">
    <reaction evidence="7">
        <text>cytidine(1402) in 16S rRNA + S-adenosyl-L-methionine = N(4)-methylcytidine(1402) in 16S rRNA + S-adenosyl-L-homocysteine + H(+)</text>
        <dbReference type="Rhea" id="RHEA:42928"/>
        <dbReference type="Rhea" id="RHEA-COMP:10286"/>
        <dbReference type="Rhea" id="RHEA-COMP:10287"/>
        <dbReference type="ChEBI" id="CHEBI:15378"/>
        <dbReference type="ChEBI" id="CHEBI:57856"/>
        <dbReference type="ChEBI" id="CHEBI:59789"/>
        <dbReference type="ChEBI" id="CHEBI:74506"/>
        <dbReference type="ChEBI" id="CHEBI:82748"/>
        <dbReference type="EC" id="2.1.1.199"/>
    </reaction>
</comment>
<evidence type="ECO:0000256" key="2">
    <source>
        <dbReference type="ARBA" id="ARBA00022490"/>
    </source>
</evidence>
<evidence type="ECO:0000256" key="7">
    <source>
        <dbReference type="HAMAP-Rule" id="MF_01007"/>
    </source>
</evidence>
<name>A0A3L9ZZH6_9BACT</name>
<evidence type="ECO:0000313" key="9">
    <source>
        <dbReference type="Proteomes" id="UP000267246"/>
    </source>
</evidence>
<keyword evidence="2 7" id="KW-0963">Cytoplasm</keyword>
<dbReference type="EMBL" id="REFI01000009">
    <property type="protein sequence ID" value="RMA77534.1"/>
    <property type="molecule type" value="Genomic_DNA"/>
</dbReference>
<feature type="binding site" evidence="7">
    <location>
        <begin position="25"/>
        <end position="27"/>
    </location>
    <ligand>
        <name>S-adenosyl-L-methionine</name>
        <dbReference type="ChEBI" id="CHEBI:59789"/>
    </ligand>
</feature>
<comment type="similarity">
    <text evidence="1 7">Belongs to the methyltransferase superfamily. RsmH family.</text>
</comment>
<comment type="subcellular location">
    <subcellularLocation>
        <location evidence="7">Cytoplasm</location>
    </subcellularLocation>
</comment>
<keyword evidence="4 7" id="KW-0489">Methyltransferase</keyword>
<accession>A0A3L9ZZH6</accession>
<sequence length="293" mass="33882">MLDDVIKELEIKHDGIYLDLTLGRAGHSSKILEKLDEGKLICFDKDKEAIDFSQKKLSQINDRFLLIKRDFRFLKEELEKLKIEKIDGLIADLGVSSPQLDDIKRGFSYSKDSKLDMRMDLDQNLTAFEIVNTWDEEKITKILIENADVKLAKQVAKAIVKNRPIESSFSLNEIVKKSLPAKVVREKNPSKQIFQALRIEVNDELHALIDLLKDIVGFTKEGTKLCFITFHSKEDKIVKNFYQTLVYQDPRLNKLPIKSTKNWKQKIIYPSALEISKNSRSKSAKLRVITRME</sequence>
<feature type="binding site" evidence="7">
    <location>
        <position position="44"/>
    </location>
    <ligand>
        <name>S-adenosyl-L-methionine</name>
        <dbReference type="ChEBI" id="CHEBI:59789"/>
    </ligand>
</feature>
<evidence type="ECO:0000313" key="8">
    <source>
        <dbReference type="EMBL" id="RMA77534.1"/>
    </source>
</evidence>
<dbReference type="Gene3D" id="3.40.50.150">
    <property type="entry name" value="Vaccinia Virus protein VP39"/>
    <property type="match status" value="1"/>
</dbReference>
<reference evidence="8 9" key="1">
    <citation type="submission" date="2018-10" db="EMBL/GenBank/DDBJ databases">
        <title>Genomic Encyclopedia of Archaeal and Bacterial Type Strains, Phase II (KMG-II): from individual species to whole genera.</title>
        <authorList>
            <person name="Goeker M."/>
        </authorList>
    </citation>
    <scope>NUCLEOTIDE SEQUENCE [LARGE SCALE GENOMIC DNA]</scope>
    <source>
        <strain evidence="8 9">ATCC 29870</strain>
    </source>
</reference>
<evidence type="ECO:0000256" key="4">
    <source>
        <dbReference type="ARBA" id="ARBA00022603"/>
    </source>
</evidence>
<proteinExistence type="inferred from homology"/>
<dbReference type="PANTHER" id="PTHR11265">
    <property type="entry name" value="S-ADENOSYL-METHYLTRANSFERASE MRAW"/>
    <property type="match status" value="1"/>
</dbReference>
<keyword evidence="6 7" id="KW-0949">S-adenosyl-L-methionine</keyword>
<dbReference type="HAMAP" id="MF_01007">
    <property type="entry name" value="16SrRNA_methyltr_H"/>
    <property type="match status" value="1"/>
</dbReference>
<comment type="caution">
    <text evidence="8">The sequence shown here is derived from an EMBL/GenBank/DDBJ whole genome shotgun (WGS) entry which is preliminary data.</text>
</comment>
<dbReference type="PANTHER" id="PTHR11265:SF0">
    <property type="entry name" value="12S RRNA N4-METHYLCYTIDINE METHYLTRANSFERASE"/>
    <property type="match status" value="1"/>
</dbReference>
<dbReference type="InterPro" id="IPR002903">
    <property type="entry name" value="RsmH"/>
</dbReference>
<dbReference type="Proteomes" id="UP000267246">
    <property type="component" value="Unassembled WGS sequence"/>
</dbReference>
<dbReference type="AlphaFoldDB" id="A0A3L9ZZH6"/>
<dbReference type="GO" id="GO:0071424">
    <property type="term" value="F:rRNA (cytosine-N4-)-methyltransferase activity"/>
    <property type="evidence" value="ECO:0007669"/>
    <property type="project" value="UniProtKB-UniRule"/>
</dbReference>
<evidence type="ECO:0000256" key="3">
    <source>
        <dbReference type="ARBA" id="ARBA00022552"/>
    </source>
</evidence>
<keyword evidence="5 7" id="KW-0808">Transferase</keyword>
<protein>
    <recommendedName>
        <fullName evidence="7">Ribosomal RNA small subunit methyltransferase H</fullName>
        <ecNumber evidence="7">2.1.1.199</ecNumber>
    </recommendedName>
    <alternativeName>
        <fullName evidence="7">16S rRNA m(4)C1402 methyltransferase</fullName>
    </alternativeName>
    <alternativeName>
        <fullName evidence="7">rRNA (cytosine-N(4)-)-methyltransferase RsmH</fullName>
    </alternativeName>
</protein>
<dbReference type="GO" id="GO:0005737">
    <property type="term" value="C:cytoplasm"/>
    <property type="evidence" value="ECO:0007669"/>
    <property type="project" value="UniProtKB-SubCell"/>
</dbReference>
<dbReference type="PIRSF" id="PIRSF004486">
    <property type="entry name" value="MraW"/>
    <property type="match status" value="1"/>
</dbReference>
<dbReference type="Gene3D" id="1.10.150.170">
    <property type="entry name" value="Putative methyltransferase TM0872, insert domain"/>
    <property type="match status" value="1"/>
</dbReference>
<organism evidence="8 9">
    <name type="scientific">Metamycoplasma subdolum</name>
    <dbReference type="NCBI Taxonomy" id="92407"/>
    <lineage>
        <taxon>Bacteria</taxon>
        <taxon>Bacillati</taxon>
        <taxon>Mycoplasmatota</taxon>
        <taxon>Mycoplasmoidales</taxon>
        <taxon>Metamycoplasmataceae</taxon>
        <taxon>Metamycoplasma</taxon>
    </lineage>
</organism>
<gene>
    <name evidence="7" type="primary">rsmH</name>
    <name evidence="8" type="ORF">JN00_0494</name>
</gene>
<evidence type="ECO:0000256" key="6">
    <source>
        <dbReference type="ARBA" id="ARBA00022691"/>
    </source>
</evidence>